<gene>
    <name evidence="3" type="ORF">BS50DRAFT_658636</name>
</gene>
<dbReference type="AlphaFoldDB" id="A0A2T2P4P6"/>
<dbReference type="InterPro" id="IPR022137">
    <property type="entry name" value="Znf_prot_DUF3669"/>
</dbReference>
<dbReference type="Pfam" id="PF12417">
    <property type="entry name" value="DUF3669"/>
    <property type="match status" value="1"/>
</dbReference>
<sequence>MPPNLTSKRDAHRALHRTLSPFLESVPTAMPTPDDLGPSTTPQLSKLQVIGRGTCGTVYTNMNDSSKPTSTIAYKVGVYDATALWNDILLTSRAHRAIQECTKMEPSPSEWPRLPAIKGWVLDSERTKWHEANSTNLPGQNIKESSFGGQEYIFSMSLIPSISLNSQKALMSRYNLRHEPSLSHCLIRPYLGLSNRDSLPKPQSLENFPMTLADFLYWGVGWPGIKKWARRMAAGINGMDIEFVIGSHNNWDNHQQDLEAFDFGMQPFGKRCPEKSAHAIQLKEISTAESTAGLHTCTCESSLYVFDFDKASLLPFSSSDLDIVVKSLLVATTCNDPYFPSPAKEVIEEAQLWNIFKTDYIQLSTVMIEKGIRDGVLDQRALQWLRLFIEQWEEWARQRESEGDGIEFGD</sequence>
<dbReference type="OrthoDB" id="2993351at2759"/>
<protein>
    <recommendedName>
        <fullName evidence="2">DUF3669 domain-containing protein</fullName>
    </recommendedName>
</protein>
<dbReference type="Proteomes" id="UP000240883">
    <property type="component" value="Unassembled WGS sequence"/>
</dbReference>
<accession>A0A2T2P4P6</accession>
<feature type="domain" description="DUF3669" evidence="2">
    <location>
        <begin position="303"/>
        <end position="369"/>
    </location>
</feature>
<dbReference type="EMBL" id="KZ678130">
    <property type="protein sequence ID" value="PSN72642.1"/>
    <property type="molecule type" value="Genomic_DNA"/>
</dbReference>
<evidence type="ECO:0000259" key="2">
    <source>
        <dbReference type="Pfam" id="PF12417"/>
    </source>
</evidence>
<organism evidence="3 4">
    <name type="scientific">Corynespora cassiicola Philippines</name>
    <dbReference type="NCBI Taxonomy" id="1448308"/>
    <lineage>
        <taxon>Eukaryota</taxon>
        <taxon>Fungi</taxon>
        <taxon>Dikarya</taxon>
        <taxon>Ascomycota</taxon>
        <taxon>Pezizomycotina</taxon>
        <taxon>Dothideomycetes</taxon>
        <taxon>Pleosporomycetidae</taxon>
        <taxon>Pleosporales</taxon>
        <taxon>Corynesporascaceae</taxon>
        <taxon>Corynespora</taxon>
    </lineage>
</organism>
<name>A0A2T2P4P6_CORCC</name>
<dbReference type="PANTHER" id="PTHR40780:SF2">
    <property type="entry name" value="DUF3669 DOMAIN-CONTAINING PROTEIN"/>
    <property type="match status" value="1"/>
</dbReference>
<evidence type="ECO:0000256" key="1">
    <source>
        <dbReference type="SAM" id="MobiDB-lite"/>
    </source>
</evidence>
<feature type="region of interest" description="Disordered" evidence="1">
    <location>
        <begin position="22"/>
        <end position="43"/>
    </location>
</feature>
<reference evidence="3 4" key="1">
    <citation type="journal article" date="2018" name="Front. Microbiol.">
        <title>Genome-Wide Analysis of Corynespora cassiicola Leaf Fall Disease Putative Effectors.</title>
        <authorList>
            <person name="Lopez D."/>
            <person name="Ribeiro S."/>
            <person name="Label P."/>
            <person name="Fumanal B."/>
            <person name="Venisse J.S."/>
            <person name="Kohler A."/>
            <person name="de Oliveira R.R."/>
            <person name="Labutti K."/>
            <person name="Lipzen A."/>
            <person name="Lail K."/>
            <person name="Bauer D."/>
            <person name="Ohm R.A."/>
            <person name="Barry K.W."/>
            <person name="Spatafora J."/>
            <person name="Grigoriev I.V."/>
            <person name="Martin F.M."/>
            <person name="Pujade-Renaud V."/>
        </authorList>
    </citation>
    <scope>NUCLEOTIDE SEQUENCE [LARGE SCALE GENOMIC DNA]</scope>
    <source>
        <strain evidence="3 4">Philippines</strain>
    </source>
</reference>
<dbReference type="PANTHER" id="PTHR40780">
    <property type="entry name" value="DUF3669 DOMAIN-CONTAINING PROTEIN"/>
    <property type="match status" value="1"/>
</dbReference>
<proteinExistence type="predicted"/>
<dbReference type="STRING" id="1448308.A0A2T2P4P6"/>
<evidence type="ECO:0000313" key="4">
    <source>
        <dbReference type="Proteomes" id="UP000240883"/>
    </source>
</evidence>
<keyword evidence="4" id="KW-1185">Reference proteome</keyword>
<evidence type="ECO:0000313" key="3">
    <source>
        <dbReference type="EMBL" id="PSN72642.1"/>
    </source>
</evidence>